<dbReference type="InterPro" id="IPR045154">
    <property type="entry name" value="PCF11-like"/>
</dbReference>
<dbReference type="CDD" id="cd16982">
    <property type="entry name" value="CID_Pcf11"/>
    <property type="match status" value="1"/>
</dbReference>
<feature type="compositionally biased region" description="Low complexity" evidence="1">
    <location>
        <begin position="172"/>
        <end position="186"/>
    </location>
</feature>
<feature type="region of interest" description="Disordered" evidence="1">
    <location>
        <begin position="941"/>
        <end position="980"/>
    </location>
</feature>
<dbReference type="EnsemblMetazoa" id="tetur04g01220.1">
    <property type="protein sequence ID" value="tetur04g01220.1"/>
    <property type="gene ID" value="tetur04g01220"/>
</dbReference>
<dbReference type="KEGG" id="tut:107359785"/>
<feature type="domain" description="CID" evidence="2">
    <location>
        <begin position="3"/>
        <end position="134"/>
    </location>
</feature>
<feature type="compositionally biased region" description="Low complexity" evidence="1">
    <location>
        <begin position="270"/>
        <end position="280"/>
    </location>
</feature>
<keyword evidence="4" id="KW-1185">Reference proteome</keyword>
<feature type="compositionally biased region" description="Acidic residues" evidence="1">
    <location>
        <begin position="960"/>
        <end position="973"/>
    </location>
</feature>
<dbReference type="OrthoDB" id="343582at2759"/>
<evidence type="ECO:0000259" key="2">
    <source>
        <dbReference type="PROSITE" id="PS51391"/>
    </source>
</evidence>
<dbReference type="Proteomes" id="UP000015104">
    <property type="component" value="Unassembled WGS sequence"/>
</dbReference>
<reference evidence="4" key="1">
    <citation type="submission" date="2011-08" db="EMBL/GenBank/DDBJ databases">
        <authorList>
            <person name="Rombauts S."/>
        </authorList>
    </citation>
    <scope>NUCLEOTIDE SEQUENCE</scope>
    <source>
        <strain evidence="4">London</strain>
    </source>
</reference>
<dbReference type="GO" id="GO:0000993">
    <property type="term" value="F:RNA polymerase II complex binding"/>
    <property type="evidence" value="ECO:0007669"/>
    <property type="project" value="InterPro"/>
</dbReference>
<dbReference type="GO" id="GO:0003729">
    <property type="term" value="F:mRNA binding"/>
    <property type="evidence" value="ECO:0007669"/>
    <property type="project" value="InterPro"/>
</dbReference>
<dbReference type="InterPro" id="IPR008942">
    <property type="entry name" value="ENTH_VHS"/>
</dbReference>
<accession>T1K1F6</accession>
<sequence>MSSFQEGLRDYENALKDLVFNSKPIISSLTMIAEDYLGVNNGPKKIAEVILERILTVDDTQKLPVLYLIDSICKNIGKDYIESFEPDIVSIFKHVFEHSDETTRAALFKLRSTWKPVFSRSTLHAIDAAAQSIDPAWPVTNSPSQSNASTSKRRKENDSTSSTMVPSKRKASSNIAHSINASSAPIAKRKPVIKQVPTTTSTVSKRKLASSESTSSSSKPVTSLGSHDRDYRKEFEPLINEVGKKLNDGVLSNKDRADIIQSINQVMKGSSSDLGGLSSLPVKKRAPGPVSTLPNVQAKDPVQGQDQTLGPVNVPLQLPPAPIQSTSQISSLPIPAQASIPNQLQGATISSFVSSLDYHQPLPMKPLETIPPLCKDIGQQYVQVDGNTVKLFYLDENTSIVLMKGSLHLSLNELVKANPYDLEPRMIMFEGKPTKVYIDSDKGSKEFVLLNFNSQPQTFFHGEHAQRIKLGGPCREIILNGKPYQASFGGPPIEVKFVGDTHQTHTLRLSGPPPRVKISEDLRADLWSEYVKKITGQSDENPIPAVQTSYSSLPPATQTPYSQNILGTQSSSAVLLPPSTVQPASSLVPALTTQINPLAPGLVTNSTVAISTPIPTALPIPVTVAMPLTAPCPTLPLPVTLPLQVPGPAVVPSLTNSVPVTMTAPTTEPQVNLGDLFDKLISVGIIKKTEPQITDSNKLLATTITTTTATSTLPSSLTVTAIGASPSVTSIVSATSSTNLATSVTRIGSPSSMNRENGLNQLDEIESEPLVLETKSLKADHPKVIADLINGTQCPNCSLRFEVGDSNERSKYSVHLDWHFRLNRQERTDSKSKSAAVRRWFCSLDLWVSFKEISDETDQTMMDADKEEKESASEKKVCTVSANEDESLNECAVCKERFETTWNEDEEEWQLLNAVKGQDEKIYHPLCLEDLLKQRSAENEASNLTATNGQEDKTEVKPEGDDENETNQEDDSKEEIKMEVDDEVKHVDVVKKENILNNIDDDDDDIDDDYTLYPAETKGQIEVSVCCIS</sequence>
<dbReference type="InterPro" id="IPR047415">
    <property type="entry name" value="Pcf11_CID"/>
</dbReference>
<dbReference type="PROSITE" id="PS51391">
    <property type="entry name" value="CID"/>
    <property type="match status" value="1"/>
</dbReference>
<dbReference type="eggNOG" id="KOG2071">
    <property type="taxonomic scope" value="Eukaryota"/>
</dbReference>
<dbReference type="GO" id="GO:0005737">
    <property type="term" value="C:cytoplasm"/>
    <property type="evidence" value="ECO:0007669"/>
    <property type="project" value="TreeGrafter"/>
</dbReference>
<evidence type="ECO:0000313" key="3">
    <source>
        <dbReference type="EnsemblMetazoa" id="tetur04g01220.1"/>
    </source>
</evidence>
<dbReference type="SMART" id="SM00582">
    <property type="entry name" value="RPR"/>
    <property type="match status" value="1"/>
</dbReference>
<dbReference type="STRING" id="32264.T1K1F6"/>
<dbReference type="GO" id="GO:0006369">
    <property type="term" value="P:termination of RNA polymerase II transcription"/>
    <property type="evidence" value="ECO:0007669"/>
    <property type="project" value="InterPro"/>
</dbReference>
<evidence type="ECO:0000256" key="1">
    <source>
        <dbReference type="SAM" id="MobiDB-lite"/>
    </source>
</evidence>
<reference evidence="3" key="2">
    <citation type="submission" date="2015-06" db="UniProtKB">
        <authorList>
            <consortium name="EnsemblMetazoa"/>
        </authorList>
    </citation>
    <scope>IDENTIFICATION</scope>
</reference>
<dbReference type="AlphaFoldDB" id="T1K1F6"/>
<feature type="compositionally biased region" description="Basic and acidic residues" evidence="1">
    <location>
        <begin position="950"/>
        <end position="959"/>
    </location>
</feature>
<dbReference type="PANTHER" id="PTHR15921:SF3">
    <property type="entry name" value="PRE-MRNA CLEAVAGE COMPLEX 2 PROTEIN PCF11"/>
    <property type="match status" value="1"/>
</dbReference>
<dbReference type="EMBL" id="CAEY01001352">
    <property type="status" value="NOT_ANNOTATED_CDS"/>
    <property type="molecule type" value="Genomic_DNA"/>
</dbReference>
<protein>
    <recommendedName>
        <fullName evidence="2">CID domain-containing protein</fullName>
    </recommendedName>
</protein>
<organism evidence="3 4">
    <name type="scientific">Tetranychus urticae</name>
    <name type="common">Two-spotted spider mite</name>
    <dbReference type="NCBI Taxonomy" id="32264"/>
    <lineage>
        <taxon>Eukaryota</taxon>
        <taxon>Metazoa</taxon>
        <taxon>Ecdysozoa</taxon>
        <taxon>Arthropoda</taxon>
        <taxon>Chelicerata</taxon>
        <taxon>Arachnida</taxon>
        <taxon>Acari</taxon>
        <taxon>Acariformes</taxon>
        <taxon>Trombidiformes</taxon>
        <taxon>Prostigmata</taxon>
        <taxon>Eleutherengona</taxon>
        <taxon>Raphignathae</taxon>
        <taxon>Tetranychoidea</taxon>
        <taxon>Tetranychidae</taxon>
        <taxon>Tetranychus</taxon>
    </lineage>
</organism>
<dbReference type="InterPro" id="IPR006569">
    <property type="entry name" value="CID_dom"/>
</dbReference>
<dbReference type="HOGENOM" id="CLU_014705_0_0_1"/>
<dbReference type="PANTHER" id="PTHR15921">
    <property type="entry name" value="PRE-MRNA CLEAVAGE COMPLEX II"/>
    <property type="match status" value="1"/>
</dbReference>
<gene>
    <name evidence="3" type="primary">107359785</name>
</gene>
<dbReference type="Pfam" id="PF04818">
    <property type="entry name" value="CID"/>
    <property type="match status" value="1"/>
</dbReference>
<feature type="compositionally biased region" description="Polar residues" evidence="1">
    <location>
        <begin position="139"/>
        <end position="150"/>
    </location>
</feature>
<feature type="region of interest" description="Disordered" evidence="1">
    <location>
        <begin position="135"/>
        <end position="229"/>
    </location>
</feature>
<feature type="compositionally biased region" description="Low complexity" evidence="1">
    <location>
        <begin position="210"/>
        <end position="225"/>
    </location>
</feature>
<proteinExistence type="predicted"/>
<feature type="region of interest" description="Disordered" evidence="1">
    <location>
        <begin position="270"/>
        <end position="302"/>
    </location>
</feature>
<name>T1K1F6_TETUR</name>
<dbReference type="GO" id="GO:0005849">
    <property type="term" value="C:mRNA cleavage factor complex"/>
    <property type="evidence" value="ECO:0007669"/>
    <property type="project" value="TreeGrafter"/>
</dbReference>
<dbReference type="SUPFAM" id="SSF48464">
    <property type="entry name" value="ENTH/VHS domain"/>
    <property type="match status" value="1"/>
</dbReference>
<evidence type="ECO:0000313" key="4">
    <source>
        <dbReference type="Proteomes" id="UP000015104"/>
    </source>
</evidence>
<dbReference type="OMA" id="SKPHIVM"/>
<dbReference type="GO" id="GO:0031124">
    <property type="term" value="P:mRNA 3'-end processing"/>
    <property type="evidence" value="ECO:0007669"/>
    <property type="project" value="InterPro"/>
</dbReference>
<dbReference type="Gene3D" id="1.25.40.90">
    <property type="match status" value="1"/>
</dbReference>